<sequence length="401" mass="47629">MNKLQSRNRSARKNQYFNDIPTLSKCYASKHFNRELIDNNSPYEREKVKRSHNISTSISRSPLSPLTRTQYNSEREQKKSMVKNESEIFGEKSLEIHQHKKTSEDGIQKLENRIQKLIREEQKIRSKMEQTRKLGVKLADVMDFKMLHKKQKIQNQNKKEKLLQSNRRRISNLRKQISKNIESQKKKVWLQKKFDKVQIDRTFEQKKLERELSNAFDSSRRNVSLIKSQKRRRNSIRNHEVKMQRTLARNRYLGRMKREEREANKNYERMKSLEKLEEQAISNLKNTTLQHEFVQNKFRFAFCTSTNTLLNFGASSHKSFKDLEAFGQENTSAQNQAISTKPPNQPLTQKANDPDREPTKPTQRPDIDKDLQTKMNGEWKPVALNLTSHEPPKTDKKEWNF</sequence>
<feature type="compositionally biased region" description="Polar residues" evidence="2">
    <location>
        <begin position="330"/>
        <end position="351"/>
    </location>
</feature>
<evidence type="ECO:0000313" key="4">
    <source>
        <dbReference type="Proteomes" id="UP001295684"/>
    </source>
</evidence>
<organism evidence="3 4">
    <name type="scientific">Euplotes crassus</name>
    <dbReference type="NCBI Taxonomy" id="5936"/>
    <lineage>
        <taxon>Eukaryota</taxon>
        <taxon>Sar</taxon>
        <taxon>Alveolata</taxon>
        <taxon>Ciliophora</taxon>
        <taxon>Intramacronucleata</taxon>
        <taxon>Spirotrichea</taxon>
        <taxon>Hypotrichia</taxon>
        <taxon>Euplotida</taxon>
        <taxon>Euplotidae</taxon>
        <taxon>Moneuplotes</taxon>
    </lineage>
</organism>
<keyword evidence="4" id="KW-1185">Reference proteome</keyword>
<feature type="compositionally biased region" description="Basic and acidic residues" evidence="2">
    <location>
        <begin position="390"/>
        <end position="401"/>
    </location>
</feature>
<keyword evidence="1" id="KW-0175">Coiled coil</keyword>
<feature type="region of interest" description="Disordered" evidence="2">
    <location>
        <begin position="330"/>
        <end position="401"/>
    </location>
</feature>
<feature type="compositionally biased region" description="Polar residues" evidence="2">
    <location>
        <begin position="53"/>
        <end position="72"/>
    </location>
</feature>
<comment type="caution">
    <text evidence="3">The sequence shown here is derived from an EMBL/GenBank/DDBJ whole genome shotgun (WGS) entry which is preliminary data.</text>
</comment>
<dbReference type="EMBL" id="CAMPGE010005835">
    <property type="protein sequence ID" value="CAI2364679.1"/>
    <property type="molecule type" value="Genomic_DNA"/>
</dbReference>
<evidence type="ECO:0000256" key="2">
    <source>
        <dbReference type="SAM" id="MobiDB-lite"/>
    </source>
</evidence>
<evidence type="ECO:0000256" key="1">
    <source>
        <dbReference type="SAM" id="Coils"/>
    </source>
</evidence>
<name>A0AAD1X8D0_EUPCR</name>
<proteinExistence type="predicted"/>
<dbReference type="Proteomes" id="UP001295684">
    <property type="component" value="Unassembled WGS sequence"/>
</dbReference>
<feature type="compositionally biased region" description="Basic and acidic residues" evidence="2">
    <location>
        <begin position="352"/>
        <end position="372"/>
    </location>
</feature>
<accession>A0AAD1X8D0</accession>
<feature type="compositionally biased region" description="Basic and acidic residues" evidence="2">
    <location>
        <begin position="73"/>
        <end position="83"/>
    </location>
</feature>
<dbReference type="AlphaFoldDB" id="A0AAD1X8D0"/>
<feature type="coiled-coil region" evidence="1">
    <location>
        <begin position="253"/>
        <end position="290"/>
    </location>
</feature>
<evidence type="ECO:0000313" key="3">
    <source>
        <dbReference type="EMBL" id="CAI2364679.1"/>
    </source>
</evidence>
<feature type="region of interest" description="Disordered" evidence="2">
    <location>
        <begin position="43"/>
        <end position="83"/>
    </location>
</feature>
<feature type="coiled-coil region" evidence="1">
    <location>
        <begin position="100"/>
        <end position="134"/>
    </location>
</feature>
<reference evidence="3" key="1">
    <citation type="submission" date="2023-07" db="EMBL/GenBank/DDBJ databases">
        <authorList>
            <consortium name="AG Swart"/>
            <person name="Singh M."/>
            <person name="Singh A."/>
            <person name="Seah K."/>
            <person name="Emmerich C."/>
        </authorList>
    </citation>
    <scope>NUCLEOTIDE SEQUENCE</scope>
    <source>
        <strain evidence="3">DP1</strain>
    </source>
</reference>
<protein>
    <submittedName>
        <fullName evidence="3">Uncharacterized protein</fullName>
    </submittedName>
</protein>
<gene>
    <name evidence="3" type="ORF">ECRASSUSDP1_LOCUS6024</name>
</gene>